<accession>L7LUY8</accession>
<feature type="compositionally biased region" description="Low complexity" evidence="4">
    <location>
        <begin position="541"/>
        <end position="566"/>
    </location>
</feature>
<feature type="compositionally biased region" description="Low complexity" evidence="4">
    <location>
        <begin position="573"/>
        <end position="592"/>
    </location>
</feature>
<comment type="similarity">
    <text evidence="2">Belongs to the BCL9 family.</text>
</comment>
<evidence type="ECO:0000259" key="5">
    <source>
        <dbReference type="Pfam" id="PF11502"/>
    </source>
</evidence>
<feature type="compositionally biased region" description="Low complexity" evidence="4">
    <location>
        <begin position="444"/>
        <end position="455"/>
    </location>
</feature>
<organism evidence="6">
    <name type="scientific">Rhipicephalus pulchellus</name>
    <name type="common">Yellow backed tick</name>
    <name type="synonym">Dermacentor pulchellus</name>
    <dbReference type="NCBI Taxonomy" id="72859"/>
    <lineage>
        <taxon>Eukaryota</taxon>
        <taxon>Metazoa</taxon>
        <taxon>Ecdysozoa</taxon>
        <taxon>Arthropoda</taxon>
        <taxon>Chelicerata</taxon>
        <taxon>Arachnida</taxon>
        <taxon>Acari</taxon>
        <taxon>Parasitiformes</taxon>
        <taxon>Ixodida</taxon>
        <taxon>Ixodoidea</taxon>
        <taxon>Ixodidae</taxon>
        <taxon>Rhipicephalinae</taxon>
        <taxon>Rhipicephalus</taxon>
        <taxon>Rhipicephalus</taxon>
    </lineage>
</organism>
<evidence type="ECO:0000256" key="4">
    <source>
        <dbReference type="SAM" id="MobiDB-lite"/>
    </source>
</evidence>
<feature type="region of interest" description="Disordered" evidence="4">
    <location>
        <begin position="358"/>
        <end position="710"/>
    </location>
</feature>
<evidence type="ECO:0000256" key="3">
    <source>
        <dbReference type="ARBA" id="ARBA00023242"/>
    </source>
</evidence>
<dbReference type="InterPro" id="IPR024670">
    <property type="entry name" value="BCL9_beta-catenin-bd_dom"/>
</dbReference>
<feature type="compositionally biased region" description="Low complexity" evidence="4">
    <location>
        <begin position="501"/>
        <end position="512"/>
    </location>
</feature>
<feature type="compositionally biased region" description="Low complexity" evidence="4">
    <location>
        <begin position="409"/>
        <end position="425"/>
    </location>
</feature>
<comment type="subcellular location">
    <subcellularLocation>
        <location evidence="1">Nucleus</location>
    </subcellularLocation>
</comment>
<evidence type="ECO:0000313" key="6">
    <source>
        <dbReference type="EMBL" id="JAA55422.1"/>
    </source>
</evidence>
<dbReference type="Pfam" id="PF11502">
    <property type="entry name" value="BCL9"/>
    <property type="match status" value="1"/>
</dbReference>
<feature type="compositionally biased region" description="Gly residues" evidence="4">
    <location>
        <begin position="630"/>
        <end position="639"/>
    </location>
</feature>
<keyword evidence="6" id="KW-0176">Collagen</keyword>
<feature type="compositionally biased region" description="Low complexity" evidence="4">
    <location>
        <begin position="280"/>
        <end position="291"/>
    </location>
</feature>
<protein>
    <submittedName>
        <fullName evidence="6">Putative collagen type i alpha 1b</fullName>
    </submittedName>
</protein>
<feature type="compositionally biased region" description="Low complexity" evidence="4">
    <location>
        <begin position="258"/>
        <end position="269"/>
    </location>
</feature>
<dbReference type="AlphaFoldDB" id="L7LUY8"/>
<reference evidence="6" key="2">
    <citation type="journal article" date="2015" name="J. Proteomics">
        <title>Sexual differences in the sialomes of the zebra tick, Rhipicephalus pulchellus.</title>
        <authorList>
            <person name="Tan A.W."/>
            <person name="Francischetti I.M."/>
            <person name="Slovak M."/>
            <person name="Kini R.M."/>
            <person name="Ribeiro J.M."/>
        </authorList>
    </citation>
    <scope>NUCLEOTIDE SEQUENCE</scope>
    <source>
        <tissue evidence="6">Salivary gland</tissue>
    </source>
</reference>
<feature type="region of interest" description="Disordered" evidence="4">
    <location>
        <begin position="244"/>
        <end position="292"/>
    </location>
</feature>
<dbReference type="GO" id="GO:0005581">
    <property type="term" value="C:collagen trimer"/>
    <property type="evidence" value="ECO:0007669"/>
    <property type="project" value="UniProtKB-KW"/>
</dbReference>
<dbReference type="GO" id="GO:0005634">
    <property type="term" value="C:nucleus"/>
    <property type="evidence" value="ECO:0007669"/>
    <property type="project" value="UniProtKB-SubCell"/>
</dbReference>
<evidence type="ECO:0000256" key="1">
    <source>
        <dbReference type="ARBA" id="ARBA00004123"/>
    </source>
</evidence>
<sequence length="763" mass="77421">MGLPQHQLPQHPHHHAGGTLTMGSGAPQLPHGGMPSHLLPPHQQHPQPHPGVGPCNPLAGAAHMAGGNMAVGGPSPMGGPGMGGPQVLPPGGNMGTSGLHRPPSGPSMPPGGAGCPVPPQGGAGVGGGGLEAQYMQQQSQIFVFTTGMANQAAESVLTGQCPSIIAFHCAQPGTKRILEKHPLKIQQFKQNPAAWLNTLAQMKQRGAQGMPGGPMGPTPGGGAMKVPQTFGPGFCGPPHACGPTHPGGAAWQPQESWGAGPYGPAGMAPQRGPSPAGSRGPQQGHHPQGCGPPNGGCFPAGGGAYPGMGGPGCGGNPAQMNAGVKVPDENLTPQQRQHREEQLAMIRKMQKLLFPDQQVMGNATGPPGQQQQQQTGAPQQPQGGVVPPRPRGPDQFGHCGDHQHEGASMPPQMQQPQQPQPQQQQHFGAGPQGAMMAHPPADWQAQQQQGGMTAQKPYLEDRRRKGAAATTQPQGLFPACGSEFSASGSPSGYVTRPGSCPNPNFNNGTTGPAASSTGNRPSSCAGFNSPGSFSNPPTPSGFPGAPGASPAGPSSSFPTAPGASPGMVFSPGAVAQQQQTAAGSFGGRPPAQCGGGGGQFPGSAPCGSPALQPFSPSVRGSSGSSPPNYGGSGAGGSGSPGTVPPPPRSPALSSRSRRQFAGPRGPAHQTTEGVGQVAVGAQEPSRRHHGVPHLARARVSSRGRRHRTVQGVQWRPVPTHQRRRPLVLAQHPRRPTLVPGSSRIRLAAVGWPTPAPAVCRQHH</sequence>
<dbReference type="EMBL" id="GACK01009612">
    <property type="protein sequence ID" value="JAA55422.1"/>
    <property type="molecule type" value="mRNA"/>
</dbReference>
<feature type="compositionally biased region" description="Basic residues" evidence="4">
    <location>
        <begin position="686"/>
        <end position="708"/>
    </location>
</feature>
<evidence type="ECO:0000256" key="2">
    <source>
        <dbReference type="ARBA" id="ARBA00009200"/>
    </source>
</evidence>
<feature type="domain" description="B-cell lymphoma 9 beta-catenin binding" evidence="5">
    <location>
        <begin position="330"/>
        <end position="362"/>
    </location>
</feature>
<keyword evidence="3" id="KW-0539">Nucleus</keyword>
<name>L7LUY8_RHIPC</name>
<feature type="compositionally biased region" description="Low complexity" evidence="4">
    <location>
        <begin position="363"/>
        <end position="386"/>
    </location>
</feature>
<proteinExistence type="evidence at transcript level"/>
<reference evidence="6" key="1">
    <citation type="submission" date="2012-11" db="EMBL/GenBank/DDBJ databases">
        <authorList>
            <person name="Lucero-Rivera Y.E."/>
            <person name="Tovar-Ramirez D."/>
        </authorList>
    </citation>
    <scope>NUCLEOTIDE SEQUENCE</scope>
    <source>
        <tissue evidence="6">Salivary gland</tissue>
    </source>
</reference>
<feature type="compositionally biased region" description="Polar residues" evidence="4">
    <location>
        <begin position="513"/>
        <end position="535"/>
    </location>
</feature>
<feature type="region of interest" description="Disordered" evidence="4">
    <location>
        <begin position="1"/>
        <end position="59"/>
    </location>
</feature>
<feature type="compositionally biased region" description="Low complexity" evidence="4">
    <location>
        <begin position="601"/>
        <end position="629"/>
    </location>
</feature>
<feature type="compositionally biased region" description="Low complexity" evidence="4">
    <location>
        <begin position="1"/>
        <end position="10"/>
    </location>
</feature>